<evidence type="ECO:0000313" key="2">
    <source>
        <dbReference type="Proteomes" id="UP001597024"/>
    </source>
</evidence>
<dbReference type="InterPro" id="IPR036379">
    <property type="entry name" value="A-amylase_inhib_sf"/>
</dbReference>
<reference evidence="2" key="1">
    <citation type="journal article" date="2019" name="Int. J. Syst. Evol. Microbiol.">
        <title>The Global Catalogue of Microorganisms (GCM) 10K type strain sequencing project: providing services to taxonomists for standard genome sequencing and annotation.</title>
        <authorList>
            <consortium name="The Broad Institute Genomics Platform"/>
            <consortium name="The Broad Institute Genome Sequencing Center for Infectious Disease"/>
            <person name="Wu L."/>
            <person name="Ma J."/>
        </authorList>
    </citation>
    <scope>NUCLEOTIDE SEQUENCE [LARGE SCALE GENOMIC DNA]</scope>
    <source>
        <strain evidence="2">CCUG 62974</strain>
    </source>
</reference>
<dbReference type="Gene3D" id="2.60.40.20">
    <property type="entry name" value="Alpha-amylase inhibitor"/>
    <property type="match status" value="1"/>
</dbReference>
<gene>
    <name evidence="1" type="ORF">ACFQ08_02020</name>
</gene>
<proteinExistence type="predicted"/>
<comment type="caution">
    <text evidence="1">The sequence shown here is derived from an EMBL/GenBank/DDBJ whole genome shotgun (WGS) entry which is preliminary data.</text>
</comment>
<keyword evidence="2" id="KW-1185">Reference proteome</keyword>
<name>A0ABW3DIY5_9ACTN</name>
<dbReference type="Proteomes" id="UP001597024">
    <property type="component" value="Unassembled WGS sequence"/>
</dbReference>
<organism evidence="1 2">
    <name type="scientific">Streptosporangium algeriense</name>
    <dbReference type="NCBI Taxonomy" id="1682748"/>
    <lineage>
        <taxon>Bacteria</taxon>
        <taxon>Bacillati</taxon>
        <taxon>Actinomycetota</taxon>
        <taxon>Actinomycetes</taxon>
        <taxon>Streptosporangiales</taxon>
        <taxon>Streptosporangiaceae</taxon>
        <taxon>Streptosporangium</taxon>
    </lineage>
</organism>
<protein>
    <submittedName>
        <fullName evidence="1">Uncharacterized protein</fullName>
    </submittedName>
</protein>
<evidence type="ECO:0000313" key="1">
    <source>
        <dbReference type="EMBL" id="MFD0883336.1"/>
    </source>
</evidence>
<sequence length="97" mass="10181">MLSTAFTSGALAATEEPASFADTPGATAPACVARPITWQSGDELGPWTVHVKNNCTSYKRVQVLTTFGSSSCYNLAPGAGFNFSRAALDGYRKTVIC</sequence>
<dbReference type="EMBL" id="JBHTHX010000027">
    <property type="protein sequence ID" value="MFD0883336.1"/>
    <property type="molecule type" value="Genomic_DNA"/>
</dbReference>
<accession>A0ABW3DIY5</accession>